<gene>
    <name evidence="2" type="ORF">SAMN04488006_3103</name>
</gene>
<dbReference type="STRING" id="593133.SAMN04488006_3103"/>
<keyword evidence="1" id="KW-0472">Membrane</keyword>
<keyword evidence="1" id="KW-1133">Transmembrane helix</keyword>
<protein>
    <submittedName>
        <fullName evidence="2">Uncharacterized protein</fullName>
    </submittedName>
</protein>
<keyword evidence="3" id="KW-1185">Reference proteome</keyword>
<proteinExistence type="predicted"/>
<dbReference type="EMBL" id="FOZP01000009">
    <property type="protein sequence ID" value="SFS77152.1"/>
    <property type="molecule type" value="Genomic_DNA"/>
</dbReference>
<accession>A0A1I6SJM8</accession>
<feature type="transmembrane region" description="Helical" evidence="1">
    <location>
        <begin position="71"/>
        <end position="90"/>
    </location>
</feature>
<dbReference type="OrthoDB" id="1446203at2"/>
<organism evidence="2 3">
    <name type="scientific">Lutibacter maritimus</name>
    <dbReference type="NCBI Taxonomy" id="593133"/>
    <lineage>
        <taxon>Bacteria</taxon>
        <taxon>Pseudomonadati</taxon>
        <taxon>Bacteroidota</taxon>
        <taxon>Flavobacteriia</taxon>
        <taxon>Flavobacteriales</taxon>
        <taxon>Flavobacteriaceae</taxon>
        <taxon>Lutibacter</taxon>
    </lineage>
</organism>
<dbReference type="AlphaFoldDB" id="A0A1I6SJM8"/>
<name>A0A1I6SJM8_9FLAO</name>
<keyword evidence="1" id="KW-0812">Transmembrane</keyword>
<evidence type="ECO:0000313" key="2">
    <source>
        <dbReference type="EMBL" id="SFS77152.1"/>
    </source>
</evidence>
<reference evidence="3" key="1">
    <citation type="submission" date="2016-10" db="EMBL/GenBank/DDBJ databases">
        <authorList>
            <person name="Varghese N."/>
            <person name="Submissions S."/>
        </authorList>
    </citation>
    <scope>NUCLEOTIDE SEQUENCE [LARGE SCALE GENOMIC DNA]</scope>
    <source>
        <strain evidence="3">DSM 24450</strain>
    </source>
</reference>
<dbReference type="RefSeq" id="WP_090229718.1">
    <property type="nucleotide sequence ID" value="NZ_FOZP01000009.1"/>
</dbReference>
<evidence type="ECO:0000256" key="1">
    <source>
        <dbReference type="SAM" id="Phobius"/>
    </source>
</evidence>
<evidence type="ECO:0000313" key="3">
    <source>
        <dbReference type="Proteomes" id="UP000199312"/>
    </source>
</evidence>
<sequence>MFGKLFKPREHYVFDYKPRYYDERKERLQQLEDKYKQHKNSDEDTPTIRLTKNNLKNNWVKNKRSATDKSTNLRLAIIIAILVGIVAYIFELHKLF</sequence>
<dbReference type="Proteomes" id="UP000199312">
    <property type="component" value="Unassembled WGS sequence"/>
</dbReference>